<reference evidence="6 7" key="1">
    <citation type="submission" date="2010-10" db="EMBL/GenBank/DDBJ databases">
        <title>Complete sequence of Frankia sp. EuI1c.</title>
        <authorList>
            <consortium name="US DOE Joint Genome Institute"/>
            <person name="Lucas S."/>
            <person name="Copeland A."/>
            <person name="Lapidus A."/>
            <person name="Cheng J.-F."/>
            <person name="Bruce D."/>
            <person name="Goodwin L."/>
            <person name="Pitluck S."/>
            <person name="Chertkov O."/>
            <person name="Detter J.C."/>
            <person name="Han C."/>
            <person name="Tapia R."/>
            <person name="Land M."/>
            <person name="Hauser L."/>
            <person name="Jeffries C."/>
            <person name="Kyrpides N."/>
            <person name="Ivanova N."/>
            <person name="Mikhailova N."/>
            <person name="Beauchemin N."/>
            <person name="Sen A."/>
            <person name="Sur S.A."/>
            <person name="Gtari M."/>
            <person name="Wall L."/>
            <person name="Tisa L."/>
            <person name="Woyke T."/>
        </authorList>
    </citation>
    <scope>NUCLEOTIDE SEQUENCE [LARGE SCALE GENOMIC DNA]</scope>
    <source>
        <strain evidence="7">DSM 45817 / CECT 9037 / EuI1c</strain>
    </source>
</reference>
<sequence>MPRPPQPLLDYDSVVVTALRIIDVEGLDAFSLPRLAREMNVRAPSLYHHFQDKAEILRAVARAIVLETPRPRERSAATWMEFFVEQSLNFRRTVLRHANAAPVLLQFMPRDVFAEVYDAYAAFLTEIGIPLRLQVLIMDGMDKLTLGAALTEAIKPPSDRGEVFPHVHPDQEPVLYRAVIANEHSPEELWAEAIRAFLRGIVDENRRPLPAGGPVGG</sequence>
<gene>
    <name evidence="6" type="ordered locus">FraEuI1c_3398</name>
</gene>
<dbReference type="AlphaFoldDB" id="E3IXV2"/>
<dbReference type="InterPro" id="IPR001647">
    <property type="entry name" value="HTH_TetR"/>
</dbReference>
<dbReference type="eggNOG" id="COG1309">
    <property type="taxonomic scope" value="Bacteria"/>
</dbReference>
<protein>
    <submittedName>
        <fullName evidence="6">Regulatory protein TetR</fullName>
    </submittedName>
</protein>
<name>E3IXV2_PSEI1</name>
<dbReference type="SUPFAM" id="SSF46689">
    <property type="entry name" value="Homeodomain-like"/>
    <property type="match status" value="1"/>
</dbReference>
<dbReference type="RefSeq" id="WP_013424525.1">
    <property type="nucleotide sequence ID" value="NC_014666.1"/>
</dbReference>
<feature type="DNA-binding region" description="H-T-H motif" evidence="4">
    <location>
        <begin position="31"/>
        <end position="50"/>
    </location>
</feature>
<evidence type="ECO:0000313" key="6">
    <source>
        <dbReference type="EMBL" id="ADP81407.1"/>
    </source>
</evidence>
<dbReference type="InterPro" id="IPR036271">
    <property type="entry name" value="Tet_transcr_reg_TetR-rel_C_sf"/>
</dbReference>
<dbReference type="HOGENOM" id="CLU_069543_3_0_11"/>
<dbReference type="SUPFAM" id="SSF48498">
    <property type="entry name" value="Tetracyclin repressor-like, C-terminal domain"/>
    <property type="match status" value="1"/>
</dbReference>
<organism evidence="6 7">
    <name type="scientific">Pseudofrankia inefficax (strain DSM 45817 / CECT 9037 / DDB 130130 / EuI1c)</name>
    <name type="common">Frankia inefficax</name>
    <dbReference type="NCBI Taxonomy" id="298654"/>
    <lineage>
        <taxon>Bacteria</taxon>
        <taxon>Bacillati</taxon>
        <taxon>Actinomycetota</taxon>
        <taxon>Actinomycetes</taxon>
        <taxon>Frankiales</taxon>
        <taxon>Frankiaceae</taxon>
        <taxon>Pseudofrankia</taxon>
    </lineage>
</organism>
<accession>E3IXV2</accession>
<dbReference type="PANTHER" id="PTHR30055">
    <property type="entry name" value="HTH-TYPE TRANSCRIPTIONAL REGULATOR RUTR"/>
    <property type="match status" value="1"/>
</dbReference>
<dbReference type="Proteomes" id="UP000002484">
    <property type="component" value="Chromosome"/>
</dbReference>
<dbReference type="Gene3D" id="1.10.357.10">
    <property type="entry name" value="Tetracycline Repressor, domain 2"/>
    <property type="match status" value="1"/>
</dbReference>
<dbReference type="GO" id="GO:0046677">
    <property type="term" value="P:response to antibiotic"/>
    <property type="evidence" value="ECO:0007669"/>
    <property type="project" value="InterPro"/>
</dbReference>
<evidence type="ECO:0000256" key="3">
    <source>
        <dbReference type="ARBA" id="ARBA00023163"/>
    </source>
</evidence>
<dbReference type="EMBL" id="CP002299">
    <property type="protein sequence ID" value="ADP81407.1"/>
    <property type="molecule type" value="Genomic_DNA"/>
</dbReference>
<dbReference type="GO" id="GO:0000976">
    <property type="term" value="F:transcription cis-regulatory region binding"/>
    <property type="evidence" value="ECO:0007669"/>
    <property type="project" value="TreeGrafter"/>
</dbReference>
<dbReference type="GO" id="GO:0003700">
    <property type="term" value="F:DNA-binding transcription factor activity"/>
    <property type="evidence" value="ECO:0007669"/>
    <property type="project" value="TreeGrafter"/>
</dbReference>
<dbReference type="InterPro" id="IPR050109">
    <property type="entry name" value="HTH-type_TetR-like_transc_reg"/>
</dbReference>
<evidence type="ECO:0000313" key="7">
    <source>
        <dbReference type="Proteomes" id="UP000002484"/>
    </source>
</evidence>
<dbReference type="PRINTS" id="PR00400">
    <property type="entry name" value="TETREPRESSOR"/>
</dbReference>
<dbReference type="InParanoid" id="E3IXV2"/>
<keyword evidence="7" id="KW-1185">Reference proteome</keyword>
<dbReference type="STRING" id="298654.FraEuI1c_3398"/>
<keyword evidence="3" id="KW-0804">Transcription</keyword>
<dbReference type="PROSITE" id="PS50977">
    <property type="entry name" value="HTH_TETR_2"/>
    <property type="match status" value="1"/>
</dbReference>
<keyword evidence="1" id="KW-0805">Transcription regulation</keyword>
<feature type="domain" description="HTH tetR-type" evidence="5">
    <location>
        <begin position="8"/>
        <end position="68"/>
    </location>
</feature>
<evidence type="ECO:0000256" key="1">
    <source>
        <dbReference type="ARBA" id="ARBA00023015"/>
    </source>
</evidence>
<dbReference type="InterPro" id="IPR003012">
    <property type="entry name" value="Tet_transcr_reg_TetR"/>
</dbReference>
<dbReference type="KEGG" id="fri:FraEuI1c_3398"/>
<dbReference type="PANTHER" id="PTHR30055:SF234">
    <property type="entry name" value="HTH-TYPE TRANSCRIPTIONAL REGULATOR BETI"/>
    <property type="match status" value="1"/>
</dbReference>
<keyword evidence="2 4" id="KW-0238">DNA-binding</keyword>
<proteinExistence type="predicted"/>
<evidence type="ECO:0000256" key="2">
    <source>
        <dbReference type="ARBA" id="ARBA00023125"/>
    </source>
</evidence>
<dbReference type="GO" id="GO:0045892">
    <property type="term" value="P:negative regulation of DNA-templated transcription"/>
    <property type="evidence" value="ECO:0007669"/>
    <property type="project" value="InterPro"/>
</dbReference>
<dbReference type="Pfam" id="PF00440">
    <property type="entry name" value="TetR_N"/>
    <property type="match status" value="1"/>
</dbReference>
<evidence type="ECO:0000256" key="4">
    <source>
        <dbReference type="PROSITE-ProRule" id="PRU00335"/>
    </source>
</evidence>
<evidence type="ECO:0000259" key="5">
    <source>
        <dbReference type="PROSITE" id="PS50977"/>
    </source>
</evidence>
<dbReference type="OrthoDB" id="2570341at2"/>
<dbReference type="InterPro" id="IPR009057">
    <property type="entry name" value="Homeodomain-like_sf"/>
</dbReference>